<dbReference type="NCBIfam" id="TIGR04191">
    <property type="entry name" value="YphP_YqiW"/>
    <property type="match status" value="1"/>
</dbReference>
<dbReference type="PANTHER" id="PTHR40052:SF2">
    <property type="entry name" value="BACILLIREDOXIN BRXA"/>
    <property type="match status" value="1"/>
</dbReference>
<dbReference type="PANTHER" id="PTHR40052">
    <property type="entry name" value="UPF0403 PROTEIN YQIW-RELATED"/>
    <property type="match status" value="1"/>
</dbReference>
<proteinExistence type="inferred from homology"/>
<protein>
    <recommendedName>
        <fullName evidence="4">BrxA/BrxB family bacilliredoxin</fullName>
    </recommendedName>
</protein>
<keyword evidence="3" id="KW-1185">Reference proteome</keyword>
<evidence type="ECO:0000313" key="3">
    <source>
        <dbReference type="Proteomes" id="UP000243197"/>
    </source>
</evidence>
<dbReference type="Gene3D" id="3.40.30.10">
    <property type="entry name" value="Glutaredoxin"/>
    <property type="match status" value="1"/>
</dbReference>
<dbReference type="AlphaFoldDB" id="A0A1J1E9S5"/>
<evidence type="ECO:0000313" key="2">
    <source>
        <dbReference type="EMBL" id="BAV94667.1"/>
    </source>
</evidence>
<name>A0A1J1E9S5_9FLAO</name>
<dbReference type="Proteomes" id="UP000243197">
    <property type="component" value="Chromosome"/>
</dbReference>
<dbReference type="OrthoDB" id="9793981at2"/>
<gene>
    <name evidence="2" type="ORF">JBKA6_0654</name>
</gene>
<dbReference type="KEGG" id="ise:JBKA6_0654"/>
<sequence>MYPKDLYEPMKYDLVKHGFEDLKTSEEVEKFMSKEGLSILIVNSVCGCAAANARPAVKNSLNSVNRPKNLGTVFAGVDREAVDMARKYMLPFPASSPSIAIFKDGKLVHMIERHNIEGREMEDITSDIVSVYDKNSF</sequence>
<accession>A0A1J1E9S5</accession>
<evidence type="ECO:0008006" key="4">
    <source>
        <dbReference type="Google" id="ProtNLM"/>
    </source>
</evidence>
<reference evidence="2 3" key="1">
    <citation type="submission" date="2014-03" db="EMBL/GenBank/DDBJ databases">
        <title>complete genome sequence of Flavobacteriaceae bacterium JBKA-6.</title>
        <authorList>
            <person name="Takano T."/>
            <person name="Nakamura Y."/>
            <person name="Takuma S."/>
            <person name="Yasuike M."/>
            <person name="Matsuyama T."/>
            <person name="Sakai T."/>
            <person name="Fujiwara A."/>
            <person name="Kimoto K."/>
            <person name="Fukuda Y."/>
            <person name="Kondo H."/>
            <person name="Hirono I."/>
            <person name="Nakayasu C."/>
        </authorList>
    </citation>
    <scope>NUCLEOTIDE SEQUENCE [LARGE SCALE GENOMIC DNA]</scope>
    <source>
        <strain evidence="2 3">JBKA-6</strain>
    </source>
</reference>
<evidence type="ECO:0000256" key="1">
    <source>
        <dbReference type="ARBA" id="ARBA00038305"/>
    </source>
</evidence>
<dbReference type="InterPro" id="IPR009474">
    <property type="entry name" value="BrxB/BrxA"/>
</dbReference>
<dbReference type="Pfam" id="PF06491">
    <property type="entry name" value="Disulph_isomer"/>
    <property type="match status" value="1"/>
</dbReference>
<dbReference type="EMBL" id="AP014564">
    <property type="protein sequence ID" value="BAV94667.1"/>
    <property type="molecule type" value="Genomic_DNA"/>
</dbReference>
<dbReference type="RefSeq" id="WP_096685835.1">
    <property type="nucleotide sequence ID" value="NZ_AP014564.1"/>
</dbReference>
<organism evidence="2 3">
    <name type="scientific">Ichthyobacterium seriolicida</name>
    <dbReference type="NCBI Taxonomy" id="242600"/>
    <lineage>
        <taxon>Bacteria</taxon>
        <taxon>Pseudomonadati</taxon>
        <taxon>Bacteroidota</taxon>
        <taxon>Flavobacteriia</taxon>
        <taxon>Flavobacteriales</taxon>
        <taxon>Ichthyobacteriaceae</taxon>
        <taxon>Ichthyobacterium</taxon>
    </lineage>
</organism>
<comment type="similarity">
    <text evidence="1">Belongs to the bacilliredoxin family.</text>
</comment>